<dbReference type="EMBL" id="ML210533">
    <property type="protein sequence ID" value="TFK17306.1"/>
    <property type="molecule type" value="Genomic_DNA"/>
</dbReference>
<evidence type="ECO:0000313" key="1">
    <source>
        <dbReference type="EMBL" id="TFK17306.1"/>
    </source>
</evidence>
<sequence length="75" mass="8584">RSRVDLREHNANTKKLSCPLPDMEIILRRVARAKYCSIIDGQDTYEQIRIEPSDVKYSAMMMPEGAVESLVMQQG</sequence>
<dbReference type="STRING" id="230819.A0A5C3KB37"/>
<organism evidence="1 2">
    <name type="scientific">Coprinopsis marcescibilis</name>
    <name type="common">Agaric fungus</name>
    <name type="synonym">Psathyrella marcescibilis</name>
    <dbReference type="NCBI Taxonomy" id="230819"/>
    <lineage>
        <taxon>Eukaryota</taxon>
        <taxon>Fungi</taxon>
        <taxon>Dikarya</taxon>
        <taxon>Basidiomycota</taxon>
        <taxon>Agaricomycotina</taxon>
        <taxon>Agaricomycetes</taxon>
        <taxon>Agaricomycetidae</taxon>
        <taxon>Agaricales</taxon>
        <taxon>Agaricineae</taxon>
        <taxon>Psathyrellaceae</taxon>
        <taxon>Coprinopsis</taxon>
    </lineage>
</organism>
<dbReference type="SUPFAM" id="SSF56672">
    <property type="entry name" value="DNA/RNA polymerases"/>
    <property type="match status" value="1"/>
</dbReference>
<dbReference type="Gene3D" id="3.10.10.10">
    <property type="entry name" value="HIV Type 1 Reverse Transcriptase, subunit A, domain 1"/>
    <property type="match status" value="1"/>
</dbReference>
<dbReference type="AlphaFoldDB" id="A0A5C3KB37"/>
<feature type="non-terminal residue" evidence="1">
    <location>
        <position position="75"/>
    </location>
</feature>
<proteinExistence type="predicted"/>
<accession>A0A5C3KB37</accession>
<feature type="non-terminal residue" evidence="1">
    <location>
        <position position="1"/>
    </location>
</feature>
<name>A0A5C3KB37_COPMA</name>
<gene>
    <name evidence="1" type="ORF">FA15DRAFT_558094</name>
</gene>
<keyword evidence="2" id="KW-1185">Reference proteome</keyword>
<dbReference type="Proteomes" id="UP000307440">
    <property type="component" value="Unassembled WGS sequence"/>
</dbReference>
<reference evidence="1 2" key="1">
    <citation type="journal article" date="2019" name="Nat. Ecol. Evol.">
        <title>Megaphylogeny resolves global patterns of mushroom evolution.</title>
        <authorList>
            <person name="Varga T."/>
            <person name="Krizsan K."/>
            <person name="Foldi C."/>
            <person name="Dima B."/>
            <person name="Sanchez-Garcia M."/>
            <person name="Sanchez-Ramirez S."/>
            <person name="Szollosi G.J."/>
            <person name="Szarkandi J.G."/>
            <person name="Papp V."/>
            <person name="Albert L."/>
            <person name="Andreopoulos W."/>
            <person name="Angelini C."/>
            <person name="Antonin V."/>
            <person name="Barry K.W."/>
            <person name="Bougher N.L."/>
            <person name="Buchanan P."/>
            <person name="Buyck B."/>
            <person name="Bense V."/>
            <person name="Catcheside P."/>
            <person name="Chovatia M."/>
            <person name="Cooper J."/>
            <person name="Damon W."/>
            <person name="Desjardin D."/>
            <person name="Finy P."/>
            <person name="Geml J."/>
            <person name="Haridas S."/>
            <person name="Hughes K."/>
            <person name="Justo A."/>
            <person name="Karasinski D."/>
            <person name="Kautmanova I."/>
            <person name="Kiss B."/>
            <person name="Kocsube S."/>
            <person name="Kotiranta H."/>
            <person name="LaButti K.M."/>
            <person name="Lechner B.E."/>
            <person name="Liimatainen K."/>
            <person name="Lipzen A."/>
            <person name="Lukacs Z."/>
            <person name="Mihaltcheva S."/>
            <person name="Morgado L.N."/>
            <person name="Niskanen T."/>
            <person name="Noordeloos M.E."/>
            <person name="Ohm R.A."/>
            <person name="Ortiz-Santana B."/>
            <person name="Ovrebo C."/>
            <person name="Racz N."/>
            <person name="Riley R."/>
            <person name="Savchenko A."/>
            <person name="Shiryaev A."/>
            <person name="Soop K."/>
            <person name="Spirin V."/>
            <person name="Szebenyi C."/>
            <person name="Tomsovsky M."/>
            <person name="Tulloss R.E."/>
            <person name="Uehling J."/>
            <person name="Grigoriev I.V."/>
            <person name="Vagvolgyi C."/>
            <person name="Papp T."/>
            <person name="Martin F.M."/>
            <person name="Miettinen O."/>
            <person name="Hibbett D.S."/>
            <person name="Nagy L.G."/>
        </authorList>
    </citation>
    <scope>NUCLEOTIDE SEQUENCE [LARGE SCALE GENOMIC DNA]</scope>
    <source>
        <strain evidence="1 2">CBS 121175</strain>
    </source>
</reference>
<dbReference type="Gene3D" id="3.30.70.270">
    <property type="match status" value="1"/>
</dbReference>
<evidence type="ECO:0000313" key="2">
    <source>
        <dbReference type="Proteomes" id="UP000307440"/>
    </source>
</evidence>
<dbReference type="InterPro" id="IPR043128">
    <property type="entry name" value="Rev_trsase/Diguanyl_cyclase"/>
</dbReference>
<protein>
    <submittedName>
        <fullName evidence="1">Uncharacterized protein</fullName>
    </submittedName>
</protein>
<dbReference type="InterPro" id="IPR043502">
    <property type="entry name" value="DNA/RNA_pol_sf"/>
</dbReference>
<dbReference type="OrthoDB" id="1750432at2759"/>